<reference evidence="1" key="1">
    <citation type="journal article" date="2020" name="Stud. Mycol.">
        <title>101 Dothideomycetes genomes: a test case for predicting lifestyles and emergence of pathogens.</title>
        <authorList>
            <person name="Haridas S."/>
            <person name="Albert R."/>
            <person name="Binder M."/>
            <person name="Bloem J."/>
            <person name="Labutti K."/>
            <person name="Salamov A."/>
            <person name="Andreopoulos B."/>
            <person name="Baker S."/>
            <person name="Barry K."/>
            <person name="Bills G."/>
            <person name="Bluhm B."/>
            <person name="Cannon C."/>
            <person name="Castanera R."/>
            <person name="Culley D."/>
            <person name="Daum C."/>
            <person name="Ezra D."/>
            <person name="Gonzalez J."/>
            <person name="Henrissat B."/>
            <person name="Kuo A."/>
            <person name="Liang C."/>
            <person name="Lipzen A."/>
            <person name="Lutzoni F."/>
            <person name="Magnuson J."/>
            <person name="Mondo S."/>
            <person name="Nolan M."/>
            <person name="Ohm R."/>
            <person name="Pangilinan J."/>
            <person name="Park H.-J."/>
            <person name="Ramirez L."/>
            <person name="Alfaro M."/>
            <person name="Sun H."/>
            <person name="Tritt A."/>
            <person name="Yoshinaga Y."/>
            <person name="Zwiers L.-H."/>
            <person name="Turgeon B."/>
            <person name="Goodwin S."/>
            <person name="Spatafora J."/>
            <person name="Crous P."/>
            <person name="Grigoriev I."/>
        </authorList>
    </citation>
    <scope>NUCLEOTIDE SEQUENCE</scope>
    <source>
        <strain evidence="1">CBS 123094</strain>
    </source>
</reference>
<proteinExistence type="predicted"/>
<sequence>MYIFRRSHPRFSSLPMFLLLVIHVRHPIPNRSRLTLSNTNKTCSSSLQSISKEPNRSALPLLSLVPAKKLECKTHALEICPKVFDMGEIDNPVSLQEANGGQTCAHQRLSPATQHH</sequence>
<evidence type="ECO:0000313" key="1">
    <source>
        <dbReference type="EMBL" id="KAF1994435.1"/>
    </source>
</evidence>
<keyword evidence="2" id="KW-1185">Reference proteome</keyword>
<accession>A0A6A5W5N9</accession>
<dbReference type="AlphaFoldDB" id="A0A6A5W5N9"/>
<protein>
    <submittedName>
        <fullName evidence="1">Uncharacterized protein</fullName>
    </submittedName>
</protein>
<dbReference type="EMBL" id="ML977660">
    <property type="protein sequence ID" value="KAF1994435.1"/>
    <property type="molecule type" value="Genomic_DNA"/>
</dbReference>
<organism evidence="1 2">
    <name type="scientific">Amniculicola lignicola CBS 123094</name>
    <dbReference type="NCBI Taxonomy" id="1392246"/>
    <lineage>
        <taxon>Eukaryota</taxon>
        <taxon>Fungi</taxon>
        <taxon>Dikarya</taxon>
        <taxon>Ascomycota</taxon>
        <taxon>Pezizomycotina</taxon>
        <taxon>Dothideomycetes</taxon>
        <taxon>Pleosporomycetidae</taxon>
        <taxon>Pleosporales</taxon>
        <taxon>Amniculicolaceae</taxon>
        <taxon>Amniculicola</taxon>
    </lineage>
</organism>
<name>A0A6A5W5N9_9PLEO</name>
<gene>
    <name evidence="1" type="ORF">P154DRAFT_527074</name>
</gene>
<evidence type="ECO:0000313" key="2">
    <source>
        <dbReference type="Proteomes" id="UP000799779"/>
    </source>
</evidence>
<dbReference type="Proteomes" id="UP000799779">
    <property type="component" value="Unassembled WGS sequence"/>
</dbReference>